<comment type="caution">
    <text evidence="2">The sequence shown here is derived from an EMBL/GenBank/DDBJ whole genome shotgun (WGS) entry which is preliminary data.</text>
</comment>
<accession>A0A0T5P155</accession>
<evidence type="ECO:0000256" key="1">
    <source>
        <dbReference type="ARBA" id="ARBA00007529"/>
    </source>
</evidence>
<sequence>MLEAPGGLGTTAAVAIRPGKMDRAPTGTALLARMAVLQAHGRAGRGDRLTARSLIGSMPATNPDISARKWTA</sequence>
<dbReference type="STRING" id="1641875.XM53_00035"/>
<dbReference type="SUPFAM" id="SSF54506">
    <property type="entry name" value="Diaminopimelate epimerase-like"/>
    <property type="match status" value="1"/>
</dbReference>
<keyword evidence="3" id="KW-1185">Reference proteome</keyword>
<dbReference type="EMBL" id="LAXJ01000001">
    <property type="protein sequence ID" value="KRS14888.1"/>
    <property type="molecule type" value="Genomic_DNA"/>
</dbReference>
<evidence type="ECO:0000313" key="3">
    <source>
        <dbReference type="Proteomes" id="UP000051295"/>
    </source>
</evidence>
<dbReference type="Gene3D" id="3.10.310.10">
    <property type="entry name" value="Diaminopimelate Epimerase, Chain A, domain 1"/>
    <property type="match status" value="1"/>
</dbReference>
<dbReference type="Proteomes" id="UP000051295">
    <property type="component" value="Unassembled WGS sequence"/>
</dbReference>
<evidence type="ECO:0000313" key="2">
    <source>
        <dbReference type="EMBL" id="KRS14888.1"/>
    </source>
</evidence>
<name>A0A0T5P155_9RHOB</name>
<dbReference type="AlphaFoldDB" id="A0A0T5P155"/>
<dbReference type="Pfam" id="PF05544">
    <property type="entry name" value="Pro_racemase"/>
    <property type="match status" value="1"/>
</dbReference>
<protein>
    <submittedName>
        <fullName evidence="2">Uncharacterized protein</fullName>
    </submittedName>
</protein>
<dbReference type="PATRIC" id="fig|1641875.4.peg.9"/>
<reference evidence="2 3" key="1">
    <citation type="submission" date="2015-04" db="EMBL/GenBank/DDBJ databases">
        <title>The draft genome sequence of Roseovarius sp.R12b.</title>
        <authorList>
            <person name="Li G."/>
            <person name="Lai Q."/>
            <person name="Shao Z."/>
            <person name="Yan P."/>
        </authorList>
    </citation>
    <scope>NUCLEOTIDE SEQUENCE [LARGE SCALE GENOMIC DNA]</scope>
    <source>
        <strain evidence="2 3">R12B</strain>
    </source>
</reference>
<gene>
    <name evidence="2" type="ORF">XM53_00035</name>
</gene>
<comment type="similarity">
    <text evidence="1">Belongs to the proline racemase family.</text>
</comment>
<proteinExistence type="inferred from homology"/>
<organism evidence="2 3">
    <name type="scientific">Roseovarius atlanticus</name>
    <dbReference type="NCBI Taxonomy" id="1641875"/>
    <lineage>
        <taxon>Bacteria</taxon>
        <taxon>Pseudomonadati</taxon>
        <taxon>Pseudomonadota</taxon>
        <taxon>Alphaproteobacteria</taxon>
        <taxon>Rhodobacterales</taxon>
        <taxon>Roseobacteraceae</taxon>
        <taxon>Roseovarius</taxon>
    </lineage>
</organism>
<dbReference type="InterPro" id="IPR008794">
    <property type="entry name" value="Pro_racemase_fam"/>
</dbReference>